<keyword evidence="1" id="KW-0812">Transmembrane</keyword>
<proteinExistence type="predicted"/>
<dbReference type="STRING" id="568860.SAMN05421811_101766"/>
<sequence>MFFGLPLHPLVVHAAVVCLPLAALGTILMAFWPAAARRLWPAVLFVATIALVAVPLAISSGETLAATVGENELIEVHEEQGELVLPFVIVLWLAALGLSLATRFIGHRGRSAASEEVVARPRWHAGAIVVLALLALVGGVGGTVAIVLAGHSGAQAVWTK</sequence>
<evidence type="ECO:0000256" key="1">
    <source>
        <dbReference type="SAM" id="Phobius"/>
    </source>
</evidence>
<feature type="transmembrane region" description="Helical" evidence="1">
    <location>
        <begin position="39"/>
        <end position="58"/>
    </location>
</feature>
<feature type="transmembrane region" description="Helical" evidence="1">
    <location>
        <begin position="127"/>
        <end position="150"/>
    </location>
</feature>
<organism evidence="2 3">
    <name type="scientific">Nonomuraea wenchangensis</name>
    <dbReference type="NCBI Taxonomy" id="568860"/>
    <lineage>
        <taxon>Bacteria</taxon>
        <taxon>Bacillati</taxon>
        <taxon>Actinomycetota</taxon>
        <taxon>Actinomycetes</taxon>
        <taxon>Streptosporangiales</taxon>
        <taxon>Streptosporangiaceae</taxon>
        <taxon>Nonomuraea</taxon>
    </lineage>
</organism>
<keyword evidence="1" id="KW-1133">Transmembrane helix</keyword>
<name>A0A1I0AE29_9ACTN</name>
<feature type="transmembrane region" description="Helical" evidence="1">
    <location>
        <begin position="83"/>
        <end position="106"/>
    </location>
</feature>
<evidence type="ECO:0000313" key="3">
    <source>
        <dbReference type="Proteomes" id="UP000199361"/>
    </source>
</evidence>
<feature type="transmembrane region" description="Helical" evidence="1">
    <location>
        <begin position="12"/>
        <end position="32"/>
    </location>
</feature>
<reference evidence="2 3" key="1">
    <citation type="submission" date="2016-10" db="EMBL/GenBank/DDBJ databases">
        <authorList>
            <person name="de Groot N.N."/>
        </authorList>
    </citation>
    <scope>NUCLEOTIDE SEQUENCE [LARGE SCALE GENOMIC DNA]</scope>
    <source>
        <strain evidence="2 3">CGMCC 4.5598</strain>
    </source>
</reference>
<accession>A0A1I0AE29</accession>
<dbReference type="RefSeq" id="WP_091076800.1">
    <property type="nucleotide sequence ID" value="NZ_FOHX01000001.1"/>
</dbReference>
<keyword evidence="3" id="KW-1185">Reference proteome</keyword>
<protein>
    <submittedName>
        <fullName evidence="2">Uncharacterized protein</fullName>
    </submittedName>
</protein>
<evidence type="ECO:0000313" key="2">
    <source>
        <dbReference type="EMBL" id="SES92504.1"/>
    </source>
</evidence>
<dbReference type="OrthoDB" id="4350867at2"/>
<keyword evidence="1" id="KW-0472">Membrane</keyword>
<dbReference type="Proteomes" id="UP000199361">
    <property type="component" value="Unassembled WGS sequence"/>
</dbReference>
<dbReference type="AlphaFoldDB" id="A0A1I0AE29"/>
<gene>
    <name evidence="2" type="ORF">SAMN05421811_101766</name>
</gene>
<dbReference type="EMBL" id="FOHX01000001">
    <property type="protein sequence ID" value="SES92504.1"/>
    <property type="molecule type" value="Genomic_DNA"/>
</dbReference>